<feature type="compositionally biased region" description="Pro residues" evidence="1">
    <location>
        <begin position="753"/>
        <end position="763"/>
    </location>
</feature>
<comment type="caution">
    <text evidence="3">The sequence shown here is derived from an EMBL/GenBank/DDBJ whole genome shotgun (WGS) entry which is preliminary data.</text>
</comment>
<evidence type="ECO:0000313" key="4">
    <source>
        <dbReference type="Proteomes" id="UP001500751"/>
    </source>
</evidence>
<organism evidence="3 4">
    <name type="scientific">Catenulispora yoronensis</name>
    <dbReference type="NCBI Taxonomy" id="450799"/>
    <lineage>
        <taxon>Bacteria</taxon>
        <taxon>Bacillati</taxon>
        <taxon>Actinomycetota</taxon>
        <taxon>Actinomycetes</taxon>
        <taxon>Catenulisporales</taxon>
        <taxon>Catenulisporaceae</taxon>
        <taxon>Catenulispora</taxon>
    </lineage>
</organism>
<evidence type="ECO:0000256" key="1">
    <source>
        <dbReference type="SAM" id="MobiDB-lite"/>
    </source>
</evidence>
<keyword evidence="4" id="KW-1185">Reference proteome</keyword>
<feature type="region of interest" description="Disordered" evidence="1">
    <location>
        <begin position="735"/>
        <end position="772"/>
    </location>
</feature>
<proteinExistence type="predicted"/>
<evidence type="ECO:0000313" key="3">
    <source>
        <dbReference type="EMBL" id="GAA2055462.1"/>
    </source>
</evidence>
<accession>A0ABN2V8H4</accession>
<dbReference type="Proteomes" id="UP001500751">
    <property type="component" value="Unassembled WGS sequence"/>
</dbReference>
<name>A0ABN2V8H4_9ACTN</name>
<reference evidence="3 4" key="1">
    <citation type="journal article" date="2019" name="Int. J. Syst. Evol. Microbiol.">
        <title>The Global Catalogue of Microorganisms (GCM) 10K type strain sequencing project: providing services to taxonomists for standard genome sequencing and annotation.</title>
        <authorList>
            <consortium name="The Broad Institute Genomics Platform"/>
            <consortium name="The Broad Institute Genome Sequencing Center for Infectious Disease"/>
            <person name="Wu L."/>
            <person name="Ma J."/>
        </authorList>
    </citation>
    <scope>NUCLEOTIDE SEQUENCE [LARGE SCALE GENOMIC DNA]</scope>
    <source>
        <strain evidence="3 4">JCM 16014</strain>
    </source>
</reference>
<sequence>MTLYALIVGIDDYQPPTAGLHGARRDALAVEAHLRARIPDERLSLLRLTDTEATRAALLAGFRKHLGQAGPGDTALFWFSGRGSAVPLPRELAHLDLGGTVQTLLCADSRQGSVPDLLDKEVALLAADIAAAGAHVVQVLDAGRGEGASRAAVSWSATGAAETLRPGPIVPWSAIGATAAIGATGISGALGSAAATAAAAAAATSAAAPALGSAAATAAAAAAATSAAAPIPVTDIELFLDGTEPERVEIGDASTVRWTPPAPEPPSADALLAELRQVGGPDSPRAAGLSAAPVLLTACGPHEPALELRIGGAFRGVFTTALLDRLSRQPAATYRRLLDDTRDLVRLLAPGQRPALVPAAAVPGGGPADLPFLGGPARIPPSRLTMHHRNRVWTVDAGAAHGLVAGPAADPTVVAVVGSRPVRQARVVEVRAEHSVLEPIGWPPDALDRRASHSVVLARVPLPAEPVRLETAAAGEYVAPLIIRTLAVAGPGGTPSPYVRVLDPGDRGRPPTVRVRALGPGMVQLCRADGGPVAVPRPCRSAQQAARIVAELEHIARWRLVAGLDNPVSRLAGAVRVELAAVRTGQAVDRLQDPPLPLLPDGTLTVNYRRLPDGGWQAPLVFVRLRSTADRMLYCALLHLTDRFGLHTDLFPGEWVGAGHAVAAQRGRPLRMNLPPGRPVRPGAVATSLFKVLISENPLNAAPFALPRLGEPMPQPPAASGPRSALTGVQDRLGFLARPHGPGYGPGHSPGYGPAPGPDPADPAVPGTGDWAVATLAVTVRVPGPRQPPGPGPRAGG</sequence>
<feature type="domain" description="Peptidase C14 caspase" evidence="2">
    <location>
        <begin position="4"/>
        <end position="346"/>
    </location>
</feature>
<protein>
    <recommendedName>
        <fullName evidence="2">Peptidase C14 caspase domain-containing protein</fullName>
    </recommendedName>
</protein>
<dbReference type="Pfam" id="PF00656">
    <property type="entry name" value="Peptidase_C14"/>
    <property type="match status" value="1"/>
</dbReference>
<evidence type="ECO:0000259" key="2">
    <source>
        <dbReference type="Pfam" id="PF00656"/>
    </source>
</evidence>
<dbReference type="EMBL" id="BAAAQN010000061">
    <property type="protein sequence ID" value="GAA2055462.1"/>
    <property type="molecule type" value="Genomic_DNA"/>
</dbReference>
<gene>
    <name evidence="3" type="ORF">GCM10009839_75140</name>
</gene>
<dbReference type="RefSeq" id="WP_344670476.1">
    <property type="nucleotide sequence ID" value="NZ_BAAAQN010000061.1"/>
</dbReference>
<dbReference type="Gene3D" id="3.40.50.1460">
    <property type="match status" value="1"/>
</dbReference>
<dbReference type="InterPro" id="IPR011600">
    <property type="entry name" value="Pept_C14_caspase"/>
</dbReference>